<sequence length="71" mass="8254">MRPAPKFLAGTIFFFFFFFPISFGFWSLSFRPSAIVSHSSLSFFSPSSVSFHKEIPGFLFNFIWVLMLFPI</sequence>
<name>A0A0A0L1K0_CUCSA</name>
<keyword evidence="1" id="KW-1133">Transmembrane helix</keyword>
<evidence type="ECO:0000313" key="3">
    <source>
        <dbReference type="Proteomes" id="UP000029981"/>
    </source>
</evidence>
<dbReference type="Gramene" id="KGN54457">
    <property type="protein sequence ID" value="KGN54457"/>
    <property type="gene ID" value="Csa_4G334680"/>
</dbReference>
<gene>
    <name evidence="2" type="ORF">Csa_4G334680</name>
</gene>
<dbReference type="AlphaFoldDB" id="A0A0A0L1K0"/>
<evidence type="ECO:0000313" key="2">
    <source>
        <dbReference type="EMBL" id="KGN54457.1"/>
    </source>
</evidence>
<feature type="transmembrane region" description="Helical" evidence="1">
    <location>
        <begin position="7"/>
        <end position="29"/>
    </location>
</feature>
<protein>
    <submittedName>
        <fullName evidence="2">Uncharacterized protein</fullName>
    </submittedName>
</protein>
<proteinExistence type="predicted"/>
<organism evidence="2 3">
    <name type="scientific">Cucumis sativus</name>
    <name type="common">Cucumber</name>
    <dbReference type="NCBI Taxonomy" id="3659"/>
    <lineage>
        <taxon>Eukaryota</taxon>
        <taxon>Viridiplantae</taxon>
        <taxon>Streptophyta</taxon>
        <taxon>Embryophyta</taxon>
        <taxon>Tracheophyta</taxon>
        <taxon>Spermatophyta</taxon>
        <taxon>Magnoliopsida</taxon>
        <taxon>eudicotyledons</taxon>
        <taxon>Gunneridae</taxon>
        <taxon>Pentapetalae</taxon>
        <taxon>rosids</taxon>
        <taxon>fabids</taxon>
        <taxon>Cucurbitales</taxon>
        <taxon>Cucurbitaceae</taxon>
        <taxon>Benincaseae</taxon>
        <taxon>Cucumis</taxon>
    </lineage>
</organism>
<keyword evidence="3" id="KW-1185">Reference proteome</keyword>
<keyword evidence="1" id="KW-0812">Transmembrane</keyword>
<dbReference type="EMBL" id="CM002925">
    <property type="protein sequence ID" value="KGN54457.1"/>
    <property type="molecule type" value="Genomic_DNA"/>
</dbReference>
<dbReference type="Proteomes" id="UP000029981">
    <property type="component" value="Chromosome 4"/>
</dbReference>
<keyword evidence="1" id="KW-0472">Membrane</keyword>
<reference evidence="2 3" key="2">
    <citation type="journal article" date="2009" name="PLoS ONE">
        <title>An integrated genetic and cytogenetic map of the cucumber genome.</title>
        <authorList>
            <person name="Ren Y."/>
            <person name="Zhang Z."/>
            <person name="Liu J."/>
            <person name="Staub J.E."/>
            <person name="Han Y."/>
            <person name="Cheng Z."/>
            <person name="Li X."/>
            <person name="Lu J."/>
            <person name="Miao H."/>
            <person name="Kang H."/>
            <person name="Xie B."/>
            <person name="Gu X."/>
            <person name="Wang X."/>
            <person name="Du Y."/>
            <person name="Jin W."/>
            <person name="Huang S."/>
        </authorList>
    </citation>
    <scope>NUCLEOTIDE SEQUENCE [LARGE SCALE GENOMIC DNA]</scope>
    <source>
        <strain evidence="3">cv. 9930</strain>
    </source>
</reference>
<accession>A0A0A0L1K0</accession>
<reference evidence="2 3" key="3">
    <citation type="journal article" date="2010" name="BMC Genomics">
        <title>Transcriptome sequencing and comparative analysis of cucumber flowers with different sex types.</title>
        <authorList>
            <person name="Guo S."/>
            <person name="Zheng Y."/>
            <person name="Joung J.G."/>
            <person name="Liu S."/>
            <person name="Zhang Z."/>
            <person name="Crasta O.R."/>
            <person name="Sobral B.W."/>
            <person name="Xu Y."/>
            <person name="Huang S."/>
            <person name="Fei Z."/>
        </authorList>
    </citation>
    <scope>NUCLEOTIDE SEQUENCE [LARGE SCALE GENOMIC DNA]</scope>
    <source>
        <strain evidence="3">cv. 9930</strain>
    </source>
</reference>
<reference evidence="2 3" key="1">
    <citation type="journal article" date="2009" name="Nat. Genet.">
        <title>The genome of the cucumber, Cucumis sativus L.</title>
        <authorList>
            <person name="Huang S."/>
            <person name="Li R."/>
            <person name="Zhang Z."/>
            <person name="Li L."/>
            <person name="Gu X."/>
            <person name="Fan W."/>
            <person name="Lucas W.J."/>
            <person name="Wang X."/>
            <person name="Xie B."/>
            <person name="Ni P."/>
            <person name="Ren Y."/>
            <person name="Zhu H."/>
            <person name="Li J."/>
            <person name="Lin K."/>
            <person name="Jin W."/>
            <person name="Fei Z."/>
            <person name="Li G."/>
            <person name="Staub J."/>
            <person name="Kilian A."/>
            <person name="van der Vossen E.A."/>
            <person name="Wu Y."/>
            <person name="Guo J."/>
            <person name="He J."/>
            <person name="Jia Z."/>
            <person name="Ren Y."/>
            <person name="Tian G."/>
            <person name="Lu Y."/>
            <person name="Ruan J."/>
            <person name="Qian W."/>
            <person name="Wang M."/>
            <person name="Huang Q."/>
            <person name="Li B."/>
            <person name="Xuan Z."/>
            <person name="Cao J."/>
            <person name="Asan"/>
            <person name="Wu Z."/>
            <person name="Zhang J."/>
            <person name="Cai Q."/>
            <person name="Bai Y."/>
            <person name="Zhao B."/>
            <person name="Han Y."/>
            <person name="Li Y."/>
            <person name="Li X."/>
            <person name="Wang S."/>
            <person name="Shi Q."/>
            <person name="Liu S."/>
            <person name="Cho W.K."/>
            <person name="Kim J.Y."/>
            <person name="Xu Y."/>
            <person name="Heller-Uszynska K."/>
            <person name="Miao H."/>
            <person name="Cheng Z."/>
            <person name="Zhang S."/>
            <person name="Wu J."/>
            <person name="Yang Y."/>
            <person name="Kang H."/>
            <person name="Li M."/>
            <person name="Liang H."/>
            <person name="Ren X."/>
            <person name="Shi Z."/>
            <person name="Wen M."/>
            <person name="Jian M."/>
            <person name="Yang H."/>
            <person name="Zhang G."/>
            <person name="Yang Z."/>
            <person name="Chen R."/>
            <person name="Liu S."/>
            <person name="Li J."/>
            <person name="Ma L."/>
            <person name="Liu H."/>
            <person name="Zhou Y."/>
            <person name="Zhao J."/>
            <person name="Fang X."/>
            <person name="Li G."/>
            <person name="Fang L."/>
            <person name="Li Y."/>
            <person name="Liu D."/>
            <person name="Zheng H."/>
            <person name="Zhang Y."/>
            <person name="Qin N."/>
            <person name="Li Z."/>
            <person name="Yang G."/>
            <person name="Yang S."/>
            <person name="Bolund L."/>
            <person name="Kristiansen K."/>
            <person name="Zheng H."/>
            <person name="Li S."/>
            <person name="Zhang X."/>
            <person name="Yang H."/>
            <person name="Wang J."/>
            <person name="Sun R."/>
            <person name="Zhang B."/>
            <person name="Jiang S."/>
            <person name="Wang J."/>
            <person name="Du Y."/>
            <person name="Li S."/>
        </authorList>
    </citation>
    <scope>NUCLEOTIDE SEQUENCE [LARGE SCALE GENOMIC DNA]</scope>
    <source>
        <strain evidence="3">cv. 9930</strain>
    </source>
</reference>
<evidence type="ECO:0000256" key="1">
    <source>
        <dbReference type="SAM" id="Phobius"/>
    </source>
</evidence>
<reference evidence="2 3" key="4">
    <citation type="journal article" date="2011" name="BMC Genomics">
        <title>RNA-Seq improves annotation of protein-coding genes in the cucumber genome.</title>
        <authorList>
            <person name="Li Z."/>
            <person name="Zhang Z."/>
            <person name="Yan P."/>
            <person name="Huang S."/>
            <person name="Fei Z."/>
            <person name="Lin K."/>
        </authorList>
    </citation>
    <scope>NUCLEOTIDE SEQUENCE [LARGE SCALE GENOMIC DNA]</scope>
    <source>
        <strain evidence="3">cv. 9930</strain>
    </source>
</reference>